<dbReference type="Proteomes" id="UP001454036">
    <property type="component" value="Unassembled WGS sequence"/>
</dbReference>
<feature type="region of interest" description="Disordered" evidence="1">
    <location>
        <begin position="1"/>
        <end position="20"/>
    </location>
</feature>
<evidence type="ECO:0000313" key="3">
    <source>
        <dbReference type="Proteomes" id="UP001454036"/>
    </source>
</evidence>
<feature type="compositionally biased region" description="Low complexity" evidence="1">
    <location>
        <begin position="84"/>
        <end position="99"/>
    </location>
</feature>
<dbReference type="EMBL" id="BAABME010029856">
    <property type="protein sequence ID" value="GAA0138453.1"/>
    <property type="molecule type" value="Genomic_DNA"/>
</dbReference>
<evidence type="ECO:0000313" key="2">
    <source>
        <dbReference type="EMBL" id="GAA0138453.1"/>
    </source>
</evidence>
<proteinExistence type="predicted"/>
<name>A0AAV3NL12_LITER</name>
<accession>A0AAV3NL12</accession>
<dbReference type="AlphaFoldDB" id="A0AAV3NL12"/>
<gene>
    <name evidence="2" type="ORF">LIER_42535</name>
</gene>
<organism evidence="2 3">
    <name type="scientific">Lithospermum erythrorhizon</name>
    <name type="common">Purple gromwell</name>
    <name type="synonym">Lithospermum officinale var. erythrorhizon</name>
    <dbReference type="NCBI Taxonomy" id="34254"/>
    <lineage>
        <taxon>Eukaryota</taxon>
        <taxon>Viridiplantae</taxon>
        <taxon>Streptophyta</taxon>
        <taxon>Embryophyta</taxon>
        <taxon>Tracheophyta</taxon>
        <taxon>Spermatophyta</taxon>
        <taxon>Magnoliopsida</taxon>
        <taxon>eudicotyledons</taxon>
        <taxon>Gunneridae</taxon>
        <taxon>Pentapetalae</taxon>
        <taxon>asterids</taxon>
        <taxon>lamiids</taxon>
        <taxon>Boraginales</taxon>
        <taxon>Boraginaceae</taxon>
        <taxon>Boraginoideae</taxon>
        <taxon>Lithospermeae</taxon>
        <taxon>Lithospermum</taxon>
    </lineage>
</organism>
<reference evidence="2 3" key="1">
    <citation type="submission" date="2024-01" db="EMBL/GenBank/DDBJ databases">
        <title>The complete chloroplast genome sequence of Lithospermum erythrorhizon: insights into the phylogenetic relationship among Boraginaceae species and the maternal lineages of purple gromwells.</title>
        <authorList>
            <person name="Okada T."/>
            <person name="Watanabe K."/>
        </authorList>
    </citation>
    <scope>NUCLEOTIDE SEQUENCE [LARGE SCALE GENOMIC DNA]</scope>
</reference>
<evidence type="ECO:0000256" key="1">
    <source>
        <dbReference type="SAM" id="MobiDB-lite"/>
    </source>
</evidence>
<feature type="region of interest" description="Disordered" evidence="1">
    <location>
        <begin position="67"/>
        <end position="111"/>
    </location>
</feature>
<sequence length="111" mass="13035">MDIPGPSETQGVSPRVPSVEQFPQDHICEEVHRRVQFVREQDIQRQVHIILEWDRLVREEQARLDKEAVRAEQEDREIESYSADDPPYTPTYSPLYTDYMLPEYGSTRTAS</sequence>
<protein>
    <submittedName>
        <fullName evidence="2">Uncharacterized protein</fullName>
    </submittedName>
</protein>
<keyword evidence="3" id="KW-1185">Reference proteome</keyword>
<comment type="caution">
    <text evidence="2">The sequence shown here is derived from an EMBL/GenBank/DDBJ whole genome shotgun (WGS) entry which is preliminary data.</text>
</comment>